<name>A0A848FGE0_9BURK</name>
<dbReference type="RefSeq" id="WP_169163408.1">
    <property type="nucleotide sequence ID" value="NZ_JABBFW010000033.1"/>
</dbReference>
<dbReference type="InterPro" id="IPR046505">
    <property type="entry name" value="DUF6683"/>
</dbReference>
<dbReference type="EMBL" id="JABBFW010000033">
    <property type="protein sequence ID" value="NML18518.1"/>
    <property type="molecule type" value="Genomic_DNA"/>
</dbReference>
<organism evidence="1 2">
    <name type="scientific">Azohydromonas caseinilytica</name>
    <dbReference type="NCBI Taxonomy" id="2728836"/>
    <lineage>
        <taxon>Bacteria</taxon>
        <taxon>Pseudomonadati</taxon>
        <taxon>Pseudomonadota</taxon>
        <taxon>Betaproteobacteria</taxon>
        <taxon>Burkholderiales</taxon>
        <taxon>Sphaerotilaceae</taxon>
        <taxon>Azohydromonas</taxon>
    </lineage>
</organism>
<comment type="caution">
    <text evidence="1">The sequence shown here is derived from an EMBL/GenBank/DDBJ whole genome shotgun (WGS) entry which is preliminary data.</text>
</comment>
<proteinExistence type="predicted"/>
<accession>A0A848FGE0</accession>
<reference evidence="1 2" key="1">
    <citation type="submission" date="2020-04" db="EMBL/GenBank/DDBJ databases">
        <title>Azohydromonas sp. isolated from soil.</title>
        <authorList>
            <person name="Dahal R.H."/>
        </authorList>
    </citation>
    <scope>NUCLEOTIDE SEQUENCE [LARGE SCALE GENOMIC DNA]</scope>
    <source>
        <strain evidence="1 2">G-1-1-14</strain>
    </source>
</reference>
<dbReference type="Proteomes" id="UP000574067">
    <property type="component" value="Unassembled WGS sequence"/>
</dbReference>
<protein>
    <submittedName>
        <fullName evidence="1">Uncharacterized protein</fullName>
    </submittedName>
</protein>
<keyword evidence="2" id="KW-1185">Reference proteome</keyword>
<evidence type="ECO:0000313" key="1">
    <source>
        <dbReference type="EMBL" id="NML18518.1"/>
    </source>
</evidence>
<dbReference type="AlphaFoldDB" id="A0A848FGE0"/>
<dbReference type="Pfam" id="PF20388">
    <property type="entry name" value="DUF6683"/>
    <property type="match status" value="1"/>
</dbReference>
<evidence type="ECO:0000313" key="2">
    <source>
        <dbReference type="Proteomes" id="UP000574067"/>
    </source>
</evidence>
<gene>
    <name evidence="1" type="ORF">HHL10_26460</name>
</gene>
<sequence length="209" mass="22075">MNLPQLANGAARTLSQHLRHTLLNAVAVRAAQADTAPLVVAPARVPRAPALLADALPGSAAAREERRALFTRCLAHYRRAVSAEAGRGQGDDLGAAAAHFVLANLRALQGTDATPPQFQALQRQMAGVLRIGLADAGTREQQLHFEKFALLAVLMSETWTLALRQGPAAMAHVRQAAHGYLVELLGLEPQRLALGDQGLALRADVACAA</sequence>